<feature type="transmembrane region" description="Helical" evidence="1">
    <location>
        <begin position="95"/>
        <end position="115"/>
    </location>
</feature>
<proteinExistence type="predicted"/>
<protein>
    <submittedName>
        <fullName evidence="2">Uncharacterized protein</fullName>
    </submittedName>
</protein>
<dbReference type="AlphaFoldDB" id="A0A345P2Q2"/>
<dbReference type="EMBL" id="CP031222">
    <property type="protein sequence ID" value="AXI01561.1"/>
    <property type="molecule type" value="Genomic_DNA"/>
</dbReference>
<sequence length="167" mass="19395">MMIWFTVLLYPAILLMLATLLRRRVSFLIMLWTQLLVLLIPFIRFLLGLEPFAGFSNSILMLVFWLFAGLLTGWPLAERLRRYIDQRRETITSTIILPQAFRSALLATIITTLQSLCWQKLTLVWPLYQKPIGDWLGVLPTLIILGLCLLVGLIGLPRYINSVFYRR</sequence>
<accession>A0A345P2Q2</accession>
<evidence type="ECO:0000313" key="2">
    <source>
        <dbReference type="EMBL" id="AXI01561.1"/>
    </source>
</evidence>
<feature type="transmembrane region" description="Helical" evidence="1">
    <location>
        <begin position="6"/>
        <end position="21"/>
    </location>
</feature>
<reference evidence="2 3" key="1">
    <citation type="submission" date="2018-07" db="EMBL/GenBank/DDBJ databases">
        <title>Genome sequencing of Moraxellaceae gen. HYN0046.</title>
        <authorList>
            <person name="Kim M."/>
            <person name="Yi H."/>
        </authorList>
    </citation>
    <scope>NUCLEOTIDE SEQUENCE [LARGE SCALE GENOMIC DNA]</scope>
    <source>
        <strain evidence="2 3">HYN0046</strain>
    </source>
</reference>
<keyword evidence="3" id="KW-1185">Reference proteome</keyword>
<dbReference type="RefSeq" id="WP_114897671.1">
    <property type="nucleotide sequence ID" value="NZ_CP031222.1"/>
</dbReference>
<dbReference type="KEGG" id="mbah:HYN46_00795"/>
<name>A0A345P2Q2_9GAMM</name>
<keyword evidence="1" id="KW-0812">Transmembrane</keyword>
<evidence type="ECO:0000313" key="3">
    <source>
        <dbReference type="Proteomes" id="UP000253940"/>
    </source>
</evidence>
<feature type="transmembrane region" description="Helical" evidence="1">
    <location>
        <begin position="53"/>
        <end position="74"/>
    </location>
</feature>
<feature type="transmembrane region" description="Helical" evidence="1">
    <location>
        <begin position="28"/>
        <end position="47"/>
    </location>
</feature>
<organism evidence="2 3">
    <name type="scientific">Aquirhabdus parva</name>
    <dbReference type="NCBI Taxonomy" id="2283318"/>
    <lineage>
        <taxon>Bacteria</taxon>
        <taxon>Pseudomonadati</taxon>
        <taxon>Pseudomonadota</taxon>
        <taxon>Gammaproteobacteria</taxon>
        <taxon>Moraxellales</taxon>
        <taxon>Moraxellaceae</taxon>
        <taxon>Aquirhabdus</taxon>
    </lineage>
</organism>
<evidence type="ECO:0000256" key="1">
    <source>
        <dbReference type="SAM" id="Phobius"/>
    </source>
</evidence>
<feature type="transmembrane region" description="Helical" evidence="1">
    <location>
        <begin position="135"/>
        <end position="157"/>
    </location>
</feature>
<keyword evidence="1" id="KW-0472">Membrane</keyword>
<keyword evidence="1" id="KW-1133">Transmembrane helix</keyword>
<gene>
    <name evidence="2" type="ORF">HYN46_00795</name>
</gene>
<dbReference type="Proteomes" id="UP000253940">
    <property type="component" value="Chromosome"/>
</dbReference>